<dbReference type="InterPro" id="IPR011051">
    <property type="entry name" value="RmlC_Cupin_sf"/>
</dbReference>
<dbReference type="EMBL" id="JAVREJ010000006">
    <property type="protein sequence ID" value="MDT0350137.1"/>
    <property type="molecule type" value="Genomic_DNA"/>
</dbReference>
<feature type="domain" description="Cupin type-2" evidence="2">
    <location>
        <begin position="33"/>
        <end position="100"/>
    </location>
</feature>
<organism evidence="3 4">
    <name type="scientific">Pseudonocardia charpentierae</name>
    <dbReference type="NCBI Taxonomy" id="3075545"/>
    <lineage>
        <taxon>Bacteria</taxon>
        <taxon>Bacillati</taxon>
        <taxon>Actinomycetota</taxon>
        <taxon>Actinomycetes</taxon>
        <taxon>Pseudonocardiales</taxon>
        <taxon>Pseudonocardiaceae</taxon>
        <taxon>Pseudonocardia</taxon>
    </lineage>
</organism>
<dbReference type="InterPro" id="IPR014710">
    <property type="entry name" value="RmlC-like_jellyroll"/>
</dbReference>
<name>A0ABU2N862_9PSEU</name>
<dbReference type="InterPro" id="IPR051610">
    <property type="entry name" value="GPI/OXD"/>
</dbReference>
<gene>
    <name evidence="3" type="ORF">RM445_11440</name>
</gene>
<keyword evidence="4" id="KW-1185">Reference proteome</keyword>
<protein>
    <submittedName>
        <fullName evidence="3">Cupin domain-containing protein</fullName>
    </submittedName>
</protein>
<evidence type="ECO:0000256" key="1">
    <source>
        <dbReference type="ARBA" id="ARBA00022723"/>
    </source>
</evidence>
<dbReference type="SUPFAM" id="SSF51182">
    <property type="entry name" value="RmlC-like cupins"/>
    <property type="match status" value="1"/>
</dbReference>
<dbReference type="InterPro" id="IPR013096">
    <property type="entry name" value="Cupin_2"/>
</dbReference>
<accession>A0ABU2N862</accession>
<evidence type="ECO:0000259" key="2">
    <source>
        <dbReference type="Pfam" id="PF07883"/>
    </source>
</evidence>
<dbReference type="PANTHER" id="PTHR35848">
    <property type="entry name" value="OXALATE-BINDING PROTEIN"/>
    <property type="match status" value="1"/>
</dbReference>
<evidence type="ECO:0000313" key="4">
    <source>
        <dbReference type="Proteomes" id="UP001183202"/>
    </source>
</evidence>
<dbReference type="Gene3D" id="2.60.120.10">
    <property type="entry name" value="Jelly Rolls"/>
    <property type="match status" value="1"/>
</dbReference>
<reference evidence="4" key="1">
    <citation type="submission" date="2023-07" db="EMBL/GenBank/DDBJ databases">
        <title>30 novel species of actinomycetes from the DSMZ collection.</title>
        <authorList>
            <person name="Nouioui I."/>
        </authorList>
    </citation>
    <scope>NUCLEOTIDE SEQUENCE [LARGE SCALE GENOMIC DNA]</scope>
    <source>
        <strain evidence="4">DSM 45834</strain>
    </source>
</reference>
<sequence>MGSYQAFELEELQADRSRSYAEFLRRPGLSMGIYHLPTGGKDPQHPHSADEIYVVLAGRAALEVEGERFHVGPGKVVSVDVGADHRFVDVTEDLQVLVVFAPPDDPGA</sequence>
<dbReference type="RefSeq" id="WP_311556162.1">
    <property type="nucleotide sequence ID" value="NZ_JAVREJ010000006.1"/>
</dbReference>
<dbReference type="Proteomes" id="UP001183202">
    <property type="component" value="Unassembled WGS sequence"/>
</dbReference>
<keyword evidence="1" id="KW-0479">Metal-binding</keyword>
<comment type="caution">
    <text evidence="3">The sequence shown here is derived from an EMBL/GenBank/DDBJ whole genome shotgun (WGS) entry which is preliminary data.</text>
</comment>
<proteinExistence type="predicted"/>
<dbReference type="Pfam" id="PF07883">
    <property type="entry name" value="Cupin_2"/>
    <property type="match status" value="1"/>
</dbReference>
<evidence type="ECO:0000313" key="3">
    <source>
        <dbReference type="EMBL" id="MDT0350137.1"/>
    </source>
</evidence>